<protein>
    <submittedName>
        <fullName evidence="2">Uncharacterized protein</fullName>
    </submittedName>
</protein>
<dbReference type="AlphaFoldDB" id="A0A178CUK4"/>
<sequence>MRSDVVEASRAILRRTDWAKALAGILPLSTLIDFVDIPQHFHVFQLTGSAPFWSWPITPANSRVLLSDTYLEKLCYLDRATGSHSLVCLDGRYGDEYPLVNSNTVKLCLSSSAGLHTKITNPSDNMNDADNRVQRLTVIHVLRSWENPAATRTGLGRILSGNHGGTYGLVSTMGWLLWATTTTAACILEYYIALASLIAVPLTGYVTWLIHGRRPRRLLKNCQSSTNRLVVVTPHMNATDWMVFFGEKHTINSLLNLPLEPESDVRNLGPFPVLRALLRILVLAQWALALGAASVQDWSAYFITFWAAVCMVSQSYLLRPHLLIGDWMKRHLRMEMRKYSTEVSSRVALLNTIMALNPDTFTRATAENVDTPKEFDTDGLSWIDPILKPTALRTKWEKATLAAMNSRGEVPGDDWKQKHRGVYGERGIWEGIQVANLIRDKAKLPGLQVPGCDKSIDSDPEEAAE</sequence>
<dbReference type="Proteomes" id="UP000185904">
    <property type="component" value="Unassembled WGS sequence"/>
</dbReference>
<evidence type="ECO:0000313" key="2">
    <source>
        <dbReference type="EMBL" id="OAL33518.1"/>
    </source>
</evidence>
<keyword evidence="1" id="KW-0812">Transmembrane</keyword>
<keyword evidence="1" id="KW-1133">Transmembrane helix</keyword>
<accession>A0A178CUK4</accession>
<evidence type="ECO:0000256" key="1">
    <source>
        <dbReference type="SAM" id="Phobius"/>
    </source>
</evidence>
<feature type="transmembrane region" description="Helical" evidence="1">
    <location>
        <begin position="190"/>
        <end position="210"/>
    </location>
</feature>
<keyword evidence="3" id="KW-1185">Reference proteome</keyword>
<dbReference type="RefSeq" id="XP_022498530.1">
    <property type="nucleotide sequence ID" value="XM_022645491.1"/>
</dbReference>
<feature type="transmembrane region" description="Helical" evidence="1">
    <location>
        <begin position="276"/>
        <end position="295"/>
    </location>
</feature>
<gene>
    <name evidence="2" type="ORF">AYO20_07204</name>
</gene>
<feature type="transmembrane region" description="Helical" evidence="1">
    <location>
        <begin position="301"/>
        <end position="324"/>
    </location>
</feature>
<comment type="caution">
    <text evidence="2">The sequence shown here is derived from an EMBL/GenBank/DDBJ whole genome shotgun (WGS) entry which is preliminary data.</text>
</comment>
<organism evidence="2 3">
    <name type="scientific">Fonsecaea nubica</name>
    <dbReference type="NCBI Taxonomy" id="856822"/>
    <lineage>
        <taxon>Eukaryota</taxon>
        <taxon>Fungi</taxon>
        <taxon>Dikarya</taxon>
        <taxon>Ascomycota</taxon>
        <taxon>Pezizomycotina</taxon>
        <taxon>Eurotiomycetes</taxon>
        <taxon>Chaetothyriomycetidae</taxon>
        <taxon>Chaetothyriales</taxon>
        <taxon>Herpotrichiellaceae</taxon>
        <taxon>Fonsecaea</taxon>
    </lineage>
</organism>
<proteinExistence type="predicted"/>
<dbReference type="OrthoDB" id="3527261at2759"/>
<reference evidence="2 3" key="1">
    <citation type="submission" date="2016-03" db="EMBL/GenBank/DDBJ databases">
        <title>The draft genome sequence of Fonsecaea nubica causative agent of cutaneous subcutaneous infection in human host.</title>
        <authorList>
            <person name="Costa F."/>
            <person name="Sybren D.H."/>
            <person name="Raittz R.T."/>
            <person name="Weiss V.A."/>
            <person name="Leao A.C."/>
            <person name="Gomes R."/>
            <person name="De Souza E.M."/>
            <person name="Pedrosa F.O."/>
            <person name="Steffens M.B."/>
            <person name="Bombassaro A."/>
            <person name="Tadra-Sfeir M.Z."/>
            <person name="Moreno L.F."/>
            <person name="Najafzadeh M.J."/>
            <person name="Felipe M.S."/>
            <person name="Teixeira M."/>
            <person name="Sun J."/>
            <person name="Xi L."/>
            <person name="Castro M.A."/>
            <person name="Vicente V.A."/>
        </authorList>
    </citation>
    <scope>NUCLEOTIDE SEQUENCE [LARGE SCALE GENOMIC DNA]</scope>
    <source>
        <strain evidence="2 3">CBS 269.64</strain>
    </source>
</reference>
<evidence type="ECO:0000313" key="3">
    <source>
        <dbReference type="Proteomes" id="UP000185904"/>
    </source>
</evidence>
<keyword evidence="1" id="KW-0472">Membrane</keyword>
<dbReference type="EMBL" id="LVCJ01000049">
    <property type="protein sequence ID" value="OAL33518.1"/>
    <property type="molecule type" value="Genomic_DNA"/>
</dbReference>
<name>A0A178CUK4_9EURO</name>
<dbReference type="GeneID" id="34590617"/>